<evidence type="ECO:0000313" key="1">
    <source>
        <dbReference type="EMBL" id="NUC72573.1"/>
    </source>
</evidence>
<evidence type="ECO:0000313" key="2">
    <source>
        <dbReference type="Proteomes" id="UP001016761"/>
    </source>
</evidence>
<organism evidence="1 2">
    <name type="scientific">Haloterrigena gelatinilytica</name>
    <dbReference type="NCBI Taxonomy" id="2741724"/>
    <lineage>
        <taxon>Archaea</taxon>
        <taxon>Methanobacteriati</taxon>
        <taxon>Methanobacteriota</taxon>
        <taxon>Stenosarchaea group</taxon>
        <taxon>Halobacteria</taxon>
        <taxon>Halobacteriales</taxon>
        <taxon>Natrialbaceae</taxon>
        <taxon>Haloterrigena</taxon>
    </lineage>
</organism>
<keyword evidence="2" id="KW-1185">Reference proteome</keyword>
<dbReference type="Proteomes" id="UP001016761">
    <property type="component" value="Unassembled WGS sequence"/>
</dbReference>
<dbReference type="RefSeq" id="WP_174680482.1">
    <property type="nucleotide sequence ID" value="NZ_JABUQZ010000001.1"/>
</dbReference>
<accession>A0ABX2LDZ7</accession>
<gene>
    <name evidence="1" type="ORF">HTZ84_09670</name>
</gene>
<dbReference type="EMBL" id="JABUQZ010000001">
    <property type="protein sequence ID" value="NUC72573.1"/>
    <property type="molecule type" value="Genomic_DNA"/>
</dbReference>
<reference evidence="1 2" key="1">
    <citation type="submission" date="2020-06" db="EMBL/GenBank/DDBJ databases">
        <title>Haloterrigena sp. nov., an extremely halophilic archaeon isolated from a saline sediment.</title>
        <authorList>
            <person name="Liu B.-B."/>
        </authorList>
    </citation>
    <scope>NUCLEOTIDE SEQUENCE [LARGE SCALE GENOMIC DNA]</scope>
    <source>
        <strain evidence="1 2">SYSU A558-1</strain>
    </source>
</reference>
<protein>
    <submittedName>
        <fullName evidence="1">Uncharacterized protein</fullName>
    </submittedName>
</protein>
<proteinExistence type="predicted"/>
<sequence>MSVITHKEWDDYASVYRHDFPLESVPRKPDQYRPTDHFCTERRSRRIGGDVIRGCIEEGDLYEAEGDNRYKFHWQHPTTLQTYILVVELSRRALFYEEAKHAAVTVFQFQH</sequence>
<name>A0ABX2LDZ7_9EURY</name>
<comment type="caution">
    <text evidence="1">The sequence shown here is derived from an EMBL/GenBank/DDBJ whole genome shotgun (WGS) entry which is preliminary data.</text>
</comment>